<dbReference type="Proteomes" id="UP001556617">
    <property type="component" value="Unassembled WGS sequence"/>
</dbReference>
<gene>
    <name evidence="1" type="ORF">AB3K24_03710</name>
</gene>
<name>A0ABV3S292_9LACO</name>
<evidence type="ECO:0000313" key="2">
    <source>
        <dbReference type="Proteomes" id="UP001556617"/>
    </source>
</evidence>
<dbReference type="Pfam" id="PF05133">
    <property type="entry name" value="SPP1_portal"/>
    <property type="match status" value="1"/>
</dbReference>
<dbReference type="EMBL" id="JBFPER010000001">
    <property type="protein sequence ID" value="MEX0380456.1"/>
    <property type="molecule type" value="Genomic_DNA"/>
</dbReference>
<comment type="caution">
    <text evidence="1">The sequence shown here is derived from an EMBL/GenBank/DDBJ whole genome shotgun (WGS) entry which is preliminary data.</text>
</comment>
<proteinExistence type="predicted"/>
<sequence>MVIALDLEVAKKVFKSTDEGRSRAIDEYEQSVRYYNNKNDITRDKGGKDTLDDEGKKDSYIRKADNRISNGYHRILVDQKAQYVGGVVPTFDVEDDTLNNSVANVLGDNYARVFNRLVVNAANSGTAWLHYWTDEAGIFHYATIDPAQITPVYDGSLEQKLLAVRRTYEALDSETGDVYIYDEYWTDEQAQFFKHERDLDYSSLMYDYRVPVFDINTDEALENSYILKHDMGTVPFIAFMNNQDGTTDLQRYKGLIDVFDRVYSGFVNDVDDVQQVILILTNYGDAGSATEFKQKLKQDQVINLENYGDGDKSGLDKLTIDIPVQARDDLLDRTREAIFLHGQGVDPSKVEIGTNKTGVALKMIYTLLELKAAALESEFRPGLSSLIRAALHYLNDGKAELRHITQQWTRAAVKDDTEQADIVAKLANVTSDEAIAKSNPLVQDWQDELKLREQTTDSYDNPAARDNLED</sequence>
<reference evidence="1 2" key="1">
    <citation type="submission" date="2024-07" db="EMBL/GenBank/DDBJ databases">
        <authorList>
            <person name="Yun M."/>
        </authorList>
    </citation>
    <scope>NUCLEOTIDE SEQUENCE [LARGE SCALE GENOMIC DNA]</scope>
    <source>
        <strain evidence="1 2">MS01</strain>
    </source>
</reference>
<evidence type="ECO:0000313" key="1">
    <source>
        <dbReference type="EMBL" id="MEX0380456.1"/>
    </source>
</evidence>
<dbReference type="RefSeq" id="WP_367973861.1">
    <property type="nucleotide sequence ID" value="NZ_JBFPEQ010000001.1"/>
</dbReference>
<dbReference type="InterPro" id="IPR021145">
    <property type="entry name" value="Portal_protein_SPP1_Gp6-like"/>
</dbReference>
<organism evidence="1 2">
    <name type="scientific">Leuconostoc aquikimchii</name>
    <dbReference type="NCBI Taxonomy" id="3236804"/>
    <lineage>
        <taxon>Bacteria</taxon>
        <taxon>Bacillati</taxon>
        <taxon>Bacillota</taxon>
        <taxon>Bacilli</taxon>
        <taxon>Lactobacillales</taxon>
        <taxon>Lactobacillaceae</taxon>
        <taxon>Leuconostoc</taxon>
    </lineage>
</organism>
<keyword evidence="2" id="KW-1185">Reference proteome</keyword>
<accession>A0ABV3S292</accession>
<protein>
    <submittedName>
        <fullName evidence="1">Phage portal protein</fullName>
    </submittedName>
</protein>